<dbReference type="InterPro" id="IPR007144">
    <property type="entry name" value="SSU_processome_Utp11"/>
</dbReference>
<keyword evidence="5" id="KW-0539">Nucleus</keyword>
<reference evidence="7 8" key="1">
    <citation type="submission" date="2016-02" db="EMBL/GenBank/DDBJ databases">
        <title>Discovery of a natural microsporidian pathogen with a broad tissue tropism in Caenorhabditis elegans.</title>
        <authorList>
            <person name="Luallen R.J."/>
            <person name="Reinke A.W."/>
            <person name="Tong L."/>
            <person name="Botts M.R."/>
            <person name="Felix M.-A."/>
            <person name="Troemel E.R."/>
        </authorList>
    </citation>
    <scope>NUCLEOTIDE SEQUENCE [LARGE SCALE GENOMIC DNA]</scope>
    <source>
        <strain evidence="7 8">JUm2807</strain>
    </source>
</reference>
<dbReference type="GO" id="GO:0006364">
    <property type="term" value="P:rRNA processing"/>
    <property type="evidence" value="ECO:0007669"/>
    <property type="project" value="UniProtKB-KW"/>
</dbReference>
<dbReference type="RefSeq" id="XP_067544207.1">
    <property type="nucleotide sequence ID" value="XM_067688110.1"/>
</dbReference>
<dbReference type="GO" id="GO:0032040">
    <property type="term" value="C:small-subunit processome"/>
    <property type="evidence" value="ECO:0007669"/>
    <property type="project" value="InterPro"/>
</dbReference>
<dbReference type="GeneID" id="93647042"/>
<keyword evidence="4" id="KW-0698">rRNA processing</keyword>
<dbReference type="Pfam" id="PF03998">
    <property type="entry name" value="Utp11"/>
    <property type="match status" value="1"/>
</dbReference>
<dbReference type="EMBL" id="LTDL01000040">
    <property type="protein sequence ID" value="OAG29559.1"/>
    <property type="molecule type" value="Genomic_DNA"/>
</dbReference>
<protein>
    <submittedName>
        <fullName evidence="7">U3 small nucleolar RNA-associated protein 11</fullName>
    </submittedName>
</protein>
<feature type="compositionally biased region" description="Polar residues" evidence="6">
    <location>
        <begin position="87"/>
        <end position="99"/>
    </location>
</feature>
<organism evidence="7 8">
    <name type="scientific">Nematocida displodere</name>
    <dbReference type="NCBI Taxonomy" id="1805483"/>
    <lineage>
        <taxon>Eukaryota</taxon>
        <taxon>Fungi</taxon>
        <taxon>Fungi incertae sedis</taxon>
        <taxon>Microsporidia</taxon>
        <taxon>Nematocida</taxon>
    </lineage>
</organism>
<evidence type="ECO:0000313" key="7">
    <source>
        <dbReference type="EMBL" id="OAG29559.1"/>
    </source>
</evidence>
<dbReference type="PANTHER" id="PTHR12838">
    <property type="entry name" value="U3 SMALL NUCLEOLAR RNA-ASSOCIATED PROTEIN 11"/>
    <property type="match status" value="1"/>
</dbReference>
<evidence type="ECO:0000256" key="5">
    <source>
        <dbReference type="ARBA" id="ARBA00023242"/>
    </source>
</evidence>
<evidence type="ECO:0000256" key="6">
    <source>
        <dbReference type="SAM" id="MobiDB-lite"/>
    </source>
</evidence>
<feature type="region of interest" description="Disordered" evidence="6">
    <location>
        <begin position="1"/>
        <end position="20"/>
    </location>
</feature>
<evidence type="ECO:0000256" key="3">
    <source>
        <dbReference type="ARBA" id="ARBA00008105"/>
    </source>
</evidence>
<evidence type="ECO:0000256" key="2">
    <source>
        <dbReference type="ARBA" id="ARBA00004604"/>
    </source>
</evidence>
<comment type="similarity">
    <text evidence="3">Belongs to the UTP11 family.</text>
</comment>
<dbReference type="STRING" id="1805483.A0A177EEZ2"/>
<evidence type="ECO:0000256" key="4">
    <source>
        <dbReference type="ARBA" id="ARBA00022552"/>
    </source>
</evidence>
<dbReference type="Proteomes" id="UP000185944">
    <property type="component" value="Unassembled WGS sequence"/>
</dbReference>
<gene>
    <name evidence="7" type="ORF">NEDG_00692</name>
</gene>
<keyword evidence="8" id="KW-1185">Reference proteome</keyword>
<comment type="function">
    <text evidence="1">Involved in nucleolar processing of pre-18S ribosomal RNA.</text>
</comment>
<dbReference type="PANTHER" id="PTHR12838:SF0">
    <property type="entry name" value="U3 SMALL NUCLEOLAR RNA-ASSOCIATED PROTEIN 11-RELATED"/>
    <property type="match status" value="1"/>
</dbReference>
<name>A0A177EEZ2_9MICR</name>
<accession>A0A177EEZ2</accession>
<proteinExistence type="inferred from homology"/>
<dbReference type="OrthoDB" id="29058at2759"/>
<evidence type="ECO:0000256" key="1">
    <source>
        <dbReference type="ARBA" id="ARBA00004099"/>
    </source>
</evidence>
<dbReference type="AlphaFoldDB" id="A0A177EEZ2"/>
<sequence>MKKRQTHYKERGQPKERERLGALEKNRHFLIRSKQHKETEEKIQKIKKLAAESNPNEFQFFMHKYRRQGTRLVPLEEKSAPKDLPSPSHQRPSTTQSLPFPQKIVFADD</sequence>
<evidence type="ECO:0000313" key="8">
    <source>
        <dbReference type="Proteomes" id="UP000185944"/>
    </source>
</evidence>
<dbReference type="VEuPathDB" id="MicrosporidiaDB:NEDG_00692"/>
<comment type="subcellular location">
    <subcellularLocation>
        <location evidence="2">Nucleus</location>
        <location evidence="2">Nucleolus</location>
    </subcellularLocation>
</comment>
<feature type="region of interest" description="Disordered" evidence="6">
    <location>
        <begin position="71"/>
        <end position="109"/>
    </location>
</feature>
<feature type="compositionally biased region" description="Basic and acidic residues" evidence="6">
    <location>
        <begin position="7"/>
        <end position="20"/>
    </location>
</feature>
<comment type="caution">
    <text evidence="7">The sequence shown here is derived from an EMBL/GenBank/DDBJ whole genome shotgun (WGS) entry which is preliminary data.</text>
</comment>